<accession>A0A7G6YGG0</accession>
<sequence length="98" mass="10172">MGRTVGVDPDRLSAGAKALKGVTSGPRPSADESSGFGSRVAGEAVSRYEAYWVRGQTAVDDLVAGLAGALVQAAESYPRRDAEDADRFAGDRGGFYGF</sequence>
<dbReference type="EMBL" id="CP043641">
    <property type="protein sequence ID" value="QNE37575.1"/>
    <property type="molecule type" value="Genomic_DNA"/>
</dbReference>
<proteinExistence type="predicted"/>
<name>A0A7G6YGG0_9MICO</name>
<dbReference type="Proteomes" id="UP000515511">
    <property type="component" value="Chromosome"/>
</dbReference>
<evidence type="ECO:0000313" key="3">
    <source>
        <dbReference type="Proteomes" id="UP000515511"/>
    </source>
</evidence>
<gene>
    <name evidence="2" type="ORF">F1C12_06080</name>
</gene>
<reference evidence="3" key="1">
    <citation type="submission" date="2019-09" db="EMBL/GenBank/DDBJ databases">
        <title>Antimicrobial potential of Antarctic Bacteria.</title>
        <authorList>
            <person name="Benaud N."/>
            <person name="Edwards R.J."/>
            <person name="Ferrari B.C."/>
        </authorList>
    </citation>
    <scope>NUCLEOTIDE SEQUENCE [LARGE SCALE GENOMIC DNA]</scope>
    <source>
        <strain evidence="3">INR9</strain>
    </source>
</reference>
<protein>
    <recommendedName>
        <fullName evidence="4">Excreted virulence factor EspC (Type VII ESX diderm)</fullName>
    </recommendedName>
</protein>
<dbReference type="KEGG" id="lse:F1C12_06080"/>
<evidence type="ECO:0000313" key="2">
    <source>
        <dbReference type="EMBL" id="QNE37575.1"/>
    </source>
</evidence>
<evidence type="ECO:0000256" key="1">
    <source>
        <dbReference type="SAM" id="MobiDB-lite"/>
    </source>
</evidence>
<evidence type="ECO:0008006" key="4">
    <source>
        <dbReference type="Google" id="ProtNLM"/>
    </source>
</evidence>
<organism evidence="2 3">
    <name type="scientific">Leifsonia shinshuensis</name>
    <dbReference type="NCBI Taxonomy" id="150026"/>
    <lineage>
        <taxon>Bacteria</taxon>
        <taxon>Bacillati</taxon>
        <taxon>Actinomycetota</taxon>
        <taxon>Actinomycetes</taxon>
        <taxon>Micrococcales</taxon>
        <taxon>Microbacteriaceae</taxon>
        <taxon>Leifsonia</taxon>
    </lineage>
</organism>
<dbReference type="AlphaFoldDB" id="A0A7G6YGG0"/>
<feature type="region of interest" description="Disordered" evidence="1">
    <location>
        <begin position="1"/>
        <end position="38"/>
    </location>
</feature>